<comment type="similarity">
    <text evidence="2 3">Belongs to the small heat shock protein (HSP20) family.</text>
</comment>
<proteinExistence type="inferred from homology"/>
<dbReference type="PROSITE" id="PS01031">
    <property type="entry name" value="SHSP"/>
    <property type="match status" value="1"/>
</dbReference>
<evidence type="ECO:0000259" key="4">
    <source>
        <dbReference type="PROSITE" id="PS01031"/>
    </source>
</evidence>
<gene>
    <name evidence="5" type="ORF">BDV25DRAFT_135554</name>
</gene>
<name>A0A5N6U9X4_ASPAV</name>
<dbReference type="InterPro" id="IPR008978">
    <property type="entry name" value="HSP20-like_chaperone"/>
</dbReference>
<protein>
    <submittedName>
        <fullName evidence="5">HSP20-like chaperone</fullName>
    </submittedName>
</protein>
<dbReference type="EMBL" id="ML742026">
    <property type="protein sequence ID" value="KAE8154911.1"/>
    <property type="molecule type" value="Genomic_DNA"/>
</dbReference>
<evidence type="ECO:0000256" key="2">
    <source>
        <dbReference type="PROSITE-ProRule" id="PRU00285"/>
    </source>
</evidence>
<dbReference type="Proteomes" id="UP000325780">
    <property type="component" value="Unassembled WGS sequence"/>
</dbReference>
<reference evidence="5 6" key="1">
    <citation type="submission" date="2019-04" db="EMBL/GenBank/DDBJ databases">
        <title>Friends and foes A comparative genomics study of 23 Aspergillus species from section Flavi.</title>
        <authorList>
            <consortium name="DOE Joint Genome Institute"/>
            <person name="Kjaerbolling I."/>
            <person name="Vesth T."/>
            <person name="Frisvad J.C."/>
            <person name="Nybo J.L."/>
            <person name="Theobald S."/>
            <person name="Kildgaard S."/>
            <person name="Isbrandt T."/>
            <person name="Kuo A."/>
            <person name="Sato A."/>
            <person name="Lyhne E.K."/>
            <person name="Kogle M.E."/>
            <person name="Wiebenga A."/>
            <person name="Kun R.S."/>
            <person name="Lubbers R.J."/>
            <person name="Makela M.R."/>
            <person name="Barry K."/>
            <person name="Chovatia M."/>
            <person name="Clum A."/>
            <person name="Daum C."/>
            <person name="Haridas S."/>
            <person name="He G."/>
            <person name="LaButti K."/>
            <person name="Lipzen A."/>
            <person name="Mondo S."/>
            <person name="Riley R."/>
            <person name="Salamov A."/>
            <person name="Simmons B.A."/>
            <person name="Magnuson J.K."/>
            <person name="Henrissat B."/>
            <person name="Mortensen U.H."/>
            <person name="Larsen T.O."/>
            <person name="Devries R.P."/>
            <person name="Grigoriev I.V."/>
            <person name="Machida M."/>
            <person name="Baker S.E."/>
            <person name="Andersen M.R."/>
        </authorList>
    </citation>
    <scope>NUCLEOTIDE SEQUENCE [LARGE SCALE GENOMIC DNA]</scope>
    <source>
        <strain evidence="5 6">IBT 18842</strain>
    </source>
</reference>
<dbReference type="SUPFAM" id="SSF49764">
    <property type="entry name" value="HSP20-like chaperones"/>
    <property type="match status" value="1"/>
</dbReference>
<evidence type="ECO:0000313" key="5">
    <source>
        <dbReference type="EMBL" id="KAE8154911.1"/>
    </source>
</evidence>
<accession>A0A5N6U9X4</accession>
<organism evidence="5 6">
    <name type="scientific">Aspergillus avenaceus</name>
    <dbReference type="NCBI Taxonomy" id="36643"/>
    <lineage>
        <taxon>Eukaryota</taxon>
        <taxon>Fungi</taxon>
        <taxon>Dikarya</taxon>
        <taxon>Ascomycota</taxon>
        <taxon>Pezizomycotina</taxon>
        <taxon>Eurotiomycetes</taxon>
        <taxon>Eurotiomycetidae</taxon>
        <taxon>Eurotiales</taxon>
        <taxon>Aspergillaceae</taxon>
        <taxon>Aspergillus</taxon>
        <taxon>Aspergillus subgen. Circumdati</taxon>
    </lineage>
</organism>
<evidence type="ECO:0000313" key="6">
    <source>
        <dbReference type="Proteomes" id="UP000325780"/>
    </source>
</evidence>
<dbReference type="Pfam" id="PF00011">
    <property type="entry name" value="HSP20"/>
    <property type="match status" value="1"/>
</dbReference>
<evidence type="ECO:0000256" key="1">
    <source>
        <dbReference type="ARBA" id="ARBA00023016"/>
    </source>
</evidence>
<dbReference type="Gene3D" id="2.60.40.790">
    <property type="match status" value="1"/>
</dbReference>
<feature type="domain" description="SHSP" evidence="4">
    <location>
        <begin position="18"/>
        <end position="119"/>
    </location>
</feature>
<dbReference type="InterPro" id="IPR002068">
    <property type="entry name" value="A-crystallin/Hsp20_dom"/>
</dbReference>
<evidence type="ECO:0000256" key="3">
    <source>
        <dbReference type="RuleBase" id="RU003616"/>
    </source>
</evidence>
<dbReference type="AlphaFoldDB" id="A0A5N6U9X4"/>
<dbReference type="InterPro" id="IPR031107">
    <property type="entry name" value="Small_HSP"/>
</dbReference>
<sequence>MQRLLDEYDRYLSGRSPVPHRAYAPTFDMRETQDAYELEGELPGVKEEDVAIEFADSQTMRIQGHAERAEERKGSWWMAERATGEFQRSFRFPGTVDQDMTTARLKDGVLSVTVPKIRS</sequence>
<dbReference type="CDD" id="cd06464">
    <property type="entry name" value="ACD_sHsps-like"/>
    <property type="match status" value="1"/>
</dbReference>
<keyword evidence="6" id="KW-1185">Reference proteome</keyword>
<dbReference type="OrthoDB" id="1431247at2759"/>
<dbReference type="PANTHER" id="PTHR11527">
    <property type="entry name" value="HEAT-SHOCK PROTEIN 20 FAMILY MEMBER"/>
    <property type="match status" value="1"/>
</dbReference>
<keyword evidence="1" id="KW-0346">Stress response</keyword>